<dbReference type="RefSeq" id="WP_154527716.1">
    <property type="nucleotide sequence ID" value="NZ_VUNH01000001.1"/>
</dbReference>
<gene>
    <name evidence="1" type="ORF">FYJ74_00720</name>
</gene>
<evidence type="ECO:0000313" key="1">
    <source>
        <dbReference type="EMBL" id="MST54581.1"/>
    </source>
</evidence>
<evidence type="ECO:0000313" key="2">
    <source>
        <dbReference type="Proteomes" id="UP000473699"/>
    </source>
</evidence>
<dbReference type="Proteomes" id="UP000473699">
    <property type="component" value="Unassembled WGS sequence"/>
</dbReference>
<keyword evidence="2" id="KW-1185">Reference proteome</keyword>
<reference evidence="1 2" key="1">
    <citation type="submission" date="2019-08" db="EMBL/GenBank/DDBJ databases">
        <title>In-depth cultivation of the pig gut microbiome towards novel bacterial diversity and tailored functional studies.</title>
        <authorList>
            <person name="Wylensek D."/>
            <person name="Hitch T.C.A."/>
            <person name="Clavel T."/>
        </authorList>
    </citation>
    <scope>NUCLEOTIDE SEQUENCE [LARGE SCALE GENOMIC DNA]</scope>
    <source>
        <strain evidence="1 2">SM-530-WT-4B</strain>
    </source>
</reference>
<organism evidence="1 2">
    <name type="scientific">Pyramidobacter porci</name>
    <dbReference type="NCBI Taxonomy" id="2605789"/>
    <lineage>
        <taxon>Bacteria</taxon>
        <taxon>Thermotogati</taxon>
        <taxon>Synergistota</taxon>
        <taxon>Synergistia</taxon>
        <taxon>Synergistales</taxon>
        <taxon>Dethiosulfovibrionaceae</taxon>
        <taxon>Pyramidobacter</taxon>
    </lineage>
</organism>
<accession>A0A6L5Y8Q0</accession>
<sequence>MMRVLSSAEQSCLTVDAQALIYRYRTQKWLTQKQFEDLITEVVAISRMRQFPGDAELVAAVLRSVGEHDTPAGFWEVSLQKQESDHLFS</sequence>
<comment type="caution">
    <text evidence="1">The sequence shown here is derived from an EMBL/GenBank/DDBJ whole genome shotgun (WGS) entry which is preliminary data.</text>
</comment>
<name>A0A6L5Y8Q0_9BACT</name>
<proteinExistence type="predicted"/>
<dbReference type="EMBL" id="VUNH01000001">
    <property type="protein sequence ID" value="MST54581.1"/>
    <property type="molecule type" value="Genomic_DNA"/>
</dbReference>
<dbReference type="AlphaFoldDB" id="A0A6L5Y8Q0"/>
<protein>
    <submittedName>
        <fullName evidence="1">Uncharacterized protein</fullName>
    </submittedName>
</protein>